<organism evidence="11 12">
    <name type="scientific">Jeotgalibacillus terrae</name>
    <dbReference type="NCBI Taxonomy" id="587735"/>
    <lineage>
        <taxon>Bacteria</taxon>
        <taxon>Bacillati</taxon>
        <taxon>Bacillota</taxon>
        <taxon>Bacilli</taxon>
        <taxon>Bacillales</taxon>
        <taxon>Caryophanaceae</taxon>
        <taxon>Jeotgalibacillus</taxon>
    </lineage>
</organism>
<keyword evidence="10" id="KW-0915">Sodium</keyword>
<feature type="transmembrane region" description="Helical" evidence="10">
    <location>
        <begin position="59"/>
        <end position="82"/>
    </location>
</feature>
<dbReference type="Pfam" id="PF02537">
    <property type="entry name" value="CRCB"/>
    <property type="match status" value="1"/>
</dbReference>
<proteinExistence type="inferred from homology"/>
<comment type="similarity">
    <text evidence="7 10">Belongs to the fluoride channel Fluc/FEX (TC 1.A.43) family.</text>
</comment>
<comment type="function">
    <text evidence="9 10">Fluoride-specific ion channel. Important for reducing fluoride concentration in the cell, thus reducing its toxicity.</text>
</comment>
<evidence type="ECO:0000256" key="10">
    <source>
        <dbReference type="HAMAP-Rule" id="MF_00454"/>
    </source>
</evidence>
<evidence type="ECO:0000256" key="1">
    <source>
        <dbReference type="ARBA" id="ARBA00004651"/>
    </source>
</evidence>
<evidence type="ECO:0000313" key="11">
    <source>
        <dbReference type="EMBL" id="MFD2913611.1"/>
    </source>
</evidence>
<evidence type="ECO:0000313" key="12">
    <source>
        <dbReference type="Proteomes" id="UP001597561"/>
    </source>
</evidence>
<dbReference type="InterPro" id="IPR003691">
    <property type="entry name" value="FluC"/>
</dbReference>
<keyword evidence="10" id="KW-0479">Metal-binding</keyword>
<name>A0ABW5ZNV9_9BACL</name>
<keyword evidence="4 10" id="KW-1133">Transmembrane helix</keyword>
<evidence type="ECO:0000256" key="7">
    <source>
        <dbReference type="ARBA" id="ARBA00035120"/>
    </source>
</evidence>
<evidence type="ECO:0000256" key="5">
    <source>
        <dbReference type="ARBA" id="ARBA00023136"/>
    </source>
</evidence>
<keyword evidence="5 10" id="KW-0472">Membrane</keyword>
<keyword evidence="10" id="KW-0406">Ion transport</keyword>
<feature type="transmembrane region" description="Helical" evidence="10">
    <location>
        <begin position="30"/>
        <end position="47"/>
    </location>
</feature>
<comment type="subcellular location">
    <subcellularLocation>
        <location evidence="1 10">Cell membrane</location>
        <topology evidence="1 10">Multi-pass membrane protein</topology>
    </subcellularLocation>
</comment>
<keyword evidence="2 10" id="KW-1003">Cell membrane</keyword>
<protein>
    <recommendedName>
        <fullName evidence="10">Fluoride-specific ion channel FluC</fullName>
    </recommendedName>
</protein>
<evidence type="ECO:0000256" key="6">
    <source>
        <dbReference type="ARBA" id="ARBA00023303"/>
    </source>
</evidence>
<evidence type="ECO:0000256" key="4">
    <source>
        <dbReference type="ARBA" id="ARBA00022989"/>
    </source>
</evidence>
<keyword evidence="3 10" id="KW-0812">Transmembrane</keyword>
<feature type="transmembrane region" description="Helical" evidence="10">
    <location>
        <begin position="88"/>
        <end position="110"/>
    </location>
</feature>
<dbReference type="Proteomes" id="UP001597561">
    <property type="component" value="Unassembled WGS sequence"/>
</dbReference>
<dbReference type="HAMAP" id="MF_00454">
    <property type="entry name" value="FluC"/>
    <property type="match status" value="1"/>
</dbReference>
<comment type="catalytic activity">
    <reaction evidence="8">
        <text>fluoride(in) = fluoride(out)</text>
        <dbReference type="Rhea" id="RHEA:76159"/>
        <dbReference type="ChEBI" id="CHEBI:17051"/>
    </reaction>
    <physiologicalReaction direction="left-to-right" evidence="8">
        <dbReference type="Rhea" id="RHEA:76160"/>
    </physiologicalReaction>
</comment>
<dbReference type="PANTHER" id="PTHR28259">
    <property type="entry name" value="FLUORIDE EXPORT PROTEIN 1-RELATED"/>
    <property type="match status" value="1"/>
</dbReference>
<evidence type="ECO:0000256" key="3">
    <source>
        <dbReference type="ARBA" id="ARBA00022692"/>
    </source>
</evidence>
<dbReference type="EMBL" id="JBHUPG010000033">
    <property type="protein sequence ID" value="MFD2913611.1"/>
    <property type="molecule type" value="Genomic_DNA"/>
</dbReference>
<keyword evidence="10" id="KW-0813">Transport</keyword>
<keyword evidence="6 10" id="KW-0407">Ion channel</keyword>
<accession>A0ABW5ZNV9</accession>
<dbReference type="PANTHER" id="PTHR28259:SF1">
    <property type="entry name" value="FLUORIDE EXPORT PROTEIN 1-RELATED"/>
    <property type="match status" value="1"/>
</dbReference>
<dbReference type="RefSeq" id="WP_204730501.1">
    <property type="nucleotide sequence ID" value="NZ_JAFBDK010000018.1"/>
</dbReference>
<feature type="binding site" evidence="10">
    <location>
        <position position="67"/>
    </location>
    <ligand>
        <name>Na(+)</name>
        <dbReference type="ChEBI" id="CHEBI:29101"/>
        <note>structural</note>
    </ligand>
</feature>
<comment type="activity regulation">
    <text evidence="10">Na(+) is not transported, but it plays an essential structural role and its presence is essential for fluoride channel function.</text>
</comment>
<keyword evidence="12" id="KW-1185">Reference proteome</keyword>
<evidence type="ECO:0000256" key="8">
    <source>
        <dbReference type="ARBA" id="ARBA00035585"/>
    </source>
</evidence>
<evidence type="ECO:0000256" key="9">
    <source>
        <dbReference type="ARBA" id="ARBA00049940"/>
    </source>
</evidence>
<gene>
    <name evidence="10" type="primary">fluC</name>
    <name evidence="10" type="synonym">crcB</name>
    <name evidence="11" type="ORF">ACFS5P_17110</name>
</gene>
<evidence type="ECO:0000256" key="2">
    <source>
        <dbReference type="ARBA" id="ARBA00022475"/>
    </source>
</evidence>
<comment type="caution">
    <text evidence="11">The sequence shown here is derived from an EMBL/GenBank/DDBJ whole genome shotgun (WGS) entry which is preliminary data.</text>
</comment>
<sequence>MNMFWVGLGGAAGVLLRSAAGVFIQSTFPFSTLLVNLLGSFLLGLLSTAPLKINGSVRLAVTTGLLGSFTTLSAVSAELFSFLREEQYVFAILYFLISLSGGFALAYYGMKTGRKAGGMR</sequence>
<reference evidence="12" key="1">
    <citation type="journal article" date="2019" name="Int. J. Syst. Evol. Microbiol.">
        <title>The Global Catalogue of Microorganisms (GCM) 10K type strain sequencing project: providing services to taxonomists for standard genome sequencing and annotation.</title>
        <authorList>
            <consortium name="The Broad Institute Genomics Platform"/>
            <consortium name="The Broad Institute Genome Sequencing Center for Infectious Disease"/>
            <person name="Wu L."/>
            <person name="Ma J."/>
        </authorList>
    </citation>
    <scope>NUCLEOTIDE SEQUENCE [LARGE SCALE GENOMIC DNA]</scope>
    <source>
        <strain evidence="12">KCTC 13528</strain>
    </source>
</reference>
<feature type="binding site" evidence="10">
    <location>
        <position position="70"/>
    </location>
    <ligand>
        <name>Na(+)</name>
        <dbReference type="ChEBI" id="CHEBI:29101"/>
        <note>structural</note>
    </ligand>
</feature>